<name>A0A7N1A3P3_KALFE</name>
<dbReference type="CDD" id="cd08958">
    <property type="entry name" value="FR_SDR_e"/>
    <property type="match status" value="1"/>
</dbReference>
<dbReference type="PANTHER" id="PTHR10366">
    <property type="entry name" value="NAD DEPENDENT EPIMERASE/DEHYDRATASE"/>
    <property type="match status" value="1"/>
</dbReference>
<dbReference type="OMA" id="NGYVGCW"/>
<dbReference type="InterPro" id="IPR036291">
    <property type="entry name" value="NAD(P)-bd_dom_sf"/>
</dbReference>
<keyword evidence="2" id="KW-0560">Oxidoreductase</keyword>
<evidence type="ECO:0000259" key="4">
    <source>
        <dbReference type="Pfam" id="PF01370"/>
    </source>
</evidence>
<sequence length="346" mass="38147">MAEKGRVCVTGAGGFVGSWLVKLLLSKGFVVHATVRDPSNHIPALICFIFSPSRLCHVTLIISDKKNAHLQTLDNASEKLKLFKADVLDYQSVSTAVQGCVGVFHVASPIPSPALSNYEVEMFEPVVKGTLNVLRASNEANIKRVVIVSSVAAVIYNPAWPEGKVKDESCWSDKDYCRNMGNALSWYALSKAEAEFKAFEYGDTSGIGIVTVCPALVIGPILQSALTSSSWVLFNLLKEGYESVDFSEHMLLDVRDLAEALVLAYEKPEAEGRYICASHSVTTKDFVGMLQRMYPSYKYPQSFKEGEPRARTTSEKLQKLGWSFRPLEETLADSVESYRQAGLLLK</sequence>
<keyword evidence="1" id="KW-0521">NADP</keyword>
<dbReference type="EnsemblPlants" id="Kaladp0075s0014.1.v1.1">
    <property type="protein sequence ID" value="Kaladp0075s0014.1.v1.1"/>
    <property type="gene ID" value="Kaladp0075s0014.v1.1"/>
</dbReference>
<dbReference type="InterPro" id="IPR050425">
    <property type="entry name" value="NAD(P)_dehydrat-like"/>
</dbReference>
<feature type="domain" description="NAD-dependent epimerase/dehydratase" evidence="4">
    <location>
        <begin position="7"/>
        <end position="271"/>
    </location>
</feature>
<dbReference type="GO" id="GO:0016616">
    <property type="term" value="F:oxidoreductase activity, acting on the CH-OH group of donors, NAD or NADP as acceptor"/>
    <property type="evidence" value="ECO:0007669"/>
    <property type="project" value="TreeGrafter"/>
</dbReference>
<dbReference type="PANTHER" id="PTHR10366:SF776">
    <property type="entry name" value="NAD(P)-BINDING ROSSMANN-FOLD SUPERFAMILY PROTEIN"/>
    <property type="match status" value="1"/>
</dbReference>
<dbReference type="FunFam" id="3.40.50.720:FF:000085">
    <property type="entry name" value="Dihydroflavonol reductase"/>
    <property type="match status" value="1"/>
</dbReference>
<dbReference type="Pfam" id="PF01370">
    <property type="entry name" value="Epimerase"/>
    <property type="match status" value="1"/>
</dbReference>
<evidence type="ECO:0000313" key="5">
    <source>
        <dbReference type="EnsemblPlants" id="Kaladp0075s0014.1.v1.1"/>
    </source>
</evidence>
<dbReference type="SUPFAM" id="SSF51735">
    <property type="entry name" value="NAD(P)-binding Rossmann-fold domains"/>
    <property type="match status" value="1"/>
</dbReference>
<keyword evidence="6" id="KW-1185">Reference proteome</keyword>
<dbReference type="InterPro" id="IPR001509">
    <property type="entry name" value="Epimerase_deHydtase"/>
</dbReference>
<evidence type="ECO:0000256" key="1">
    <source>
        <dbReference type="ARBA" id="ARBA00022857"/>
    </source>
</evidence>
<organism evidence="5 6">
    <name type="scientific">Kalanchoe fedtschenkoi</name>
    <name type="common">Lavender scallops</name>
    <name type="synonym">South American air plant</name>
    <dbReference type="NCBI Taxonomy" id="63787"/>
    <lineage>
        <taxon>Eukaryota</taxon>
        <taxon>Viridiplantae</taxon>
        <taxon>Streptophyta</taxon>
        <taxon>Embryophyta</taxon>
        <taxon>Tracheophyta</taxon>
        <taxon>Spermatophyta</taxon>
        <taxon>Magnoliopsida</taxon>
        <taxon>eudicotyledons</taxon>
        <taxon>Gunneridae</taxon>
        <taxon>Pentapetalae</taxon>
        <taxon>Saxifragales</taxon>
        <taxon>Crassulaceae</taxon>
        <taxon>Kalanchoe</taxon>
    </lineage>
</organism>
<comment type="similarity">
    <text evidence="3">Belongs to the NAD(P)-dependent epimerase/dehydratase family. Dihydroflavonol-4-reductase subfamily.</text>
</comment>
<evidence type="ECO:0000256" key="2">
    <source>
        <dbReference type="ARBA" id="ARBA00023002"/>
    </source>
</evidence>
<evidence type="ECO:0000313" key="6">
    <source>
        <dbReference type="Proteomes" id="UP000594263"/>
    </source>
</evidence>
<accession>A0A7N1A3P3</accession>
<evidence type="ECO:0000256" key="3">
    <source>
        <dbReference type="ARBA" id="ARBA00023445"/>
    </source>
</evidence>
<dbReference type="Proteomes" id="UP000594263">
    <property type="component" value="Unplaced"/>
</dbReference>
<dbReference type="AlphaFoldDB" id="A0A7N1A3P3"/>
<proteinExistence type="inferred from homology"/>
<dbReference type="Gramene" id="Kaladp0075s0014.1.v1.1">
    <property type="protein sequence ID" value="Kaladp0075s0014.1.v1.1"/>
    <property type="gene ID" value="Kaladp0075s0014.v1.1"/>
</dbReference>
<reference evidence="5" key="1">
    <citation type="submission" date="2021-01" db="UniProtKB">
        <authorList>
            <consortium name="EnsemblPlants"/>
        </authorList>
    </citation>
    <scope>IDENTIFICATION</scope>
</reference>
<protein>
    <recommendedName>
        <fullName evidence="4">NAD-dependent epimerase/dehydratase domain-containing protein</fullName>
    </recommendedName>
</protein>
<dbReference type="Gene3D" id="3.40.50.720">
    <property type="entry name" value="NAD(P)-binding Rossmann-like Domain"/>
    <property type="match status" value="1"/>
</dbReference>